<dbReference type="Gene3D" id="3.30.450.40">
    <property type="match status" value="1"/>
</dbReference>
<evidence type="ECO:0000259" key="6">
    <source>
        <dbReference type="PROSITE" id="PS50887"/>
    </source>
</evidence>
<dbReference type="PANTHER" id="PTHR45138:SF9">
    <property type="entry name" value="DIGUANYLATE CYCLASE DGCM-RELATED"/>
    <property type="match status" value="1"/>
</dbReference>
<keyword evidence="5" id="KW-1133">Transmembrane helix</keyword>
<dbReference type="SMART" id="SM00267">
    <property type="entry name" value="GGDEF"/>
    <property type="match status" value="1"/>
</dbReference>
<dbReference type="CDD" id="cd01949">
    <property type="entry name" value="GGDEF"/>
    <property type="match status" value="1"/>
</dbReference>
<evidence type="ECO:0000313" key="7">
    <source>
        <dbReference type="EMBL" id="CAQ79662.1"/>
    </source>
</evidence>
<evidence type="ECO:0000256" key="3">
    <source>
        <dbReference type="ARBA" id="ARBA00034247"/>
    </source>
</evidence>
<accession>B6EH80</accession>
<dbReference type="PROSITE" id="PS50887">
    <property type="entry name" value="GGDEF"/>
    <property type="match status" value="1"/>
</dbReference>
<dbReference type="HOGENOM" id="CLU_494264_0_0_6"/>
<organism evidence="7 8">
    <name type="scientific">Aliivibrio salmonicida (strain LFI1238)</name>
    <name type="common">Vibrio salmonicida (strain LFI1238)</name>
    <dbReference type="NCBI Taxonomy" id="316275"/>
    <lineage>
        <taxon>Bacteria</taxon>
        <taxon>Pseudomonadati</taxon>
        <taxon>Pseudomonadota</taxon>
        <taxon>Gammaproteobacteria</taxon>
        <taxon>Vibrionales</taxon>
        <taxon>Vibrionaceae</taxon>
        <taxon>Aliivibrio</taxon>
    </lineage>
</organism>
<dbReference type="EC" id="2.7.7.65" evidence="2"/>
<evidence type="ECO:0000256" key="2">
    <source>
        <dbReference type="ARBA" id="ARBA00012528"/>
    </source>
</evidence>
<dbReference type="Pfam" id="PF00990">
    <property type="entry name" value="GGDEF"/>
    <property type="match status" value="1"/>
</dbReference>
<keyword evidence="5" id="KW-0472">Membrane</keyword>
<keyword evidence="5" id="KW-0812">Transmembrane</keyword>
<evidence type="ECO:0000256" key="5">
    <source>
        <dbReference type="SAM" id="Phobius"/>
    </source>
</evidence>
<dbReference type="Gene3D" id="3.30.70.270">
    <property type="match status" value="1"/>
</dbReference>
<dbReference type="eggNOG" id="COG3706">
    <property type="taxonomic scope" value="Bacteria"/>
</dbReference>
<dbReference type="InterPro" id="IPR029016">
    <property type="entry name" value="GAF-like_dom_sf"/>
</dbReference>
<dbReference type="AlphaFoldDB" id="B6EH80"/>
<dbReference type="FunFam" id="3.30.70.270:FF:000001">
    <property type="entry name" value="Diguanylate cyclase domain protein"/>
    <property type="match status" value="1"/>
</dbReference>
<evidence type="ECO:0000256" key="1">
    <source>
        <dbReference type="ARBA" id="ARBA00001946"/>
    </source>
</evidence>
<feature type="transmembrane region" description="Helical" evidence="5">
    <location>
        <begin position="26"/>
        <end position="45"/>
    </location>
</feature>
<name>B6EH80_ALISL</name>
<sequence>MHLHQTEQQTINFWQSNEKNTISKKWLYFPIISMVISMFIGLFVFNSTLSDWLEKKVEGGLSNEITRTIKDINEDQISFDDPVQLDIYFKTQVEVAKEDHITLIKEDGTPIADSDISLASVLALENHLNRQEIIDAKDGSYGTTTRFSTSRFKNLLYSAKSFEYQGQTYILRAATPLTRIDAMVEELMNILIVLMGINIVLVIGSSLLSNKLIHQQVKNEQDQQEERIEQSTQEIELLHRLANMLAACNSITEAQMVVEDILPRILGDVNGVVSLIRSSRNQLLVKLDWGGSWSGSKTYAPEECWALRKGKFHLANDKYTTLPCSHMAATGTDQTLCIPLIAHGNTIGMMHIYLGPNKDIEEKTQKLAFTVAEHLGLALANLNLQEKLREQAISDPLTGLYNRRYYEETINQELMRSNRHKQEMSLLMLDLDHFKRFNDNYGHDAGDYVLKTIGSLLLSTMRGEDTICRLGGEELAIILPNTSAEAATKVANSLCQSVSDLHLAIKDLSLGKLSVSIGISTYPANGLQADDLTKLADIALYEAKGRGRDQSCHYDDLTQNAESIIENTDKNTCNNENVTAIKQ</sequence>
<reference evidence="7 8" key="1">
    <citation type="journal article" date="2008" name="BMC Genomics">
        <title>The genome sequence of the fish pathogen Aliivibrio salmonicida strain LFI1238 shows extensive evidence of gene decay.</title>
        <authorList>
            <person name="Hjerde E."/>
            <person name="Lorentzen M.S."/>
            <person name="Holden M.T."/>
            <person name="Seeger K."/>
            <person name="Paulsen S."/>
            <person name="Bason N."/>
            <person name="Churcher C."/>
            <person name="Harris D."/>
            <person name="Norbertczak H."/>
            <person name="Quail M.A."/>
            <person name="Sanders S."/>
            <person name="Thurston S."/>
            <person name="Parkhill J."/>
            <person name="Willassen N.P."/>
            <person name="Thomson N.R."/>
        </authorList>
    </citation>
    <scope>NUCLEOTIDE SEQUENCE [LARGE SCALE GENOMIC DNA]</scope>
    <source>
        <strain evidence="7 8">LFI1238</strain>
    </source>
</reference>
<dbReference type="GO" id="GO:0005886">
    <property type="term" value="C:plasma membrane"/>
    <property type="evidence" value="ECO:0007669"/>
    <property type="project" value="TreeGrafter"/>
</dbReference>
<comment type="catalytic activity">
    <reaction evidence="3">
        <text>2 GTP = 3',3'-c-di-GMP + 2 diphosphate</text>
        <dbReference type="Rhea" id="RHEA:24898"/>
        <dbReference type="ChEBI" id="CHEBI:33019"/>
        <dbReference type="ChEBI" id="CHEBI:37565"/>
        <dbReference type="ChEBI" id="CHEBI:58805"/>
        <dbReference type="EC" id="2.7.7.65"/>
    </reaction>
</comment>
<dbReference type="GO" id="GO:0052621">
    <property type="term" value="F:diguanylate cyclase activity"/>
    <property type="evidence" value="ECO:0007669"/>
    <property type="project" value="UniProtKB-EC"/>
</dbReference>
<dbReference type="InterPro" id="IPR029787">
    <property type="entry name" value="Nucleotide_cyclase"/>
</dbReference>
<dbReference type="GO" id="GO:1902201">
    <property type="term" value="P:negative regulation of bacterial-type flagellum-dependent cell motility"/>
    <property type="evidence" value="ECO:0007669"/>
    <property type="project" value="TreeGrafter"/>
</dbReference>
<dbReference type="SUPFAM" id="SSF55781">
    <property type="entry name" value="GAF domain-like"/>
    <property type="match status" value="1"/>
</dbReference>
<feature type="domain" description="GGDEF" evidence="6">
    <location>
        <begin position="422"/>
        <end position="556"/>
    </location>
</feature>
<dbReference type="NCBIfam" id="TIGR00254">
    <property type="entry name" value="GGDEF"/>
    <property type="match status" value="1"/>
</dbReference>
<dbReference type="SUPFAM" id="SSF55073">
    <property type="entry name" value="Nucleotide cyclase"/>
    <property type="match status" value="1"/>
</dbReference>
<comment type="cofactor">
    <cofactor evidence="1">
        <name>Mg(2+)</name>
        <dbReference type="ChEBI" id="CHEBI:18420"/>
    </cofactor>
</comment>
<dbReference type="EMBL" id="FM178379">
    <property type="protein sequence ID" value="CAQ79662.1"/>
    <property type="molecule type" value="Genomic_DNA"/>
</dbReference>
<protein>
    <recommendedName>
        <fullName evidence="2">diguanylate cyclase</fullName>
        <ecNumber evidence="2">2.7.7.65</ecNumber>
    </recommendedName>
</protein>
<dbReference type="GO" id="GO:0043709">
    <property type="term" value="P:cell adhesion involved in single-species biofilm formation"/>
    <property type="evidence" value="ECO:0007669"/>
    <property type="project" value="TreeGrafter"/>
</dbReference>
<evidence type="ECO:0000256" key="4">
    <source>
        <dbReference type="SAM" id="Coils"/>
    </source>
</evidence>
<proteinExistence type="predicted"/>
<dbReference type="InterPro" id="IPR043128">
    <property type="entry name" value="Rev_trsase/Diguanyl_cyclase"/>
</dbReference>
<evidence type="ECO:0000313" key="8">
    <source>
        <dbReference type="Proteomes" id="UP000001730"/>
    </source>
</evidence>
<dbReference type="PANTHER" id="PTHR45138">
    <property type="entry name" value="REGULATORY COMPONENTS OF SENSORY TRANSDUCTION SYSTEM"/>
    <property type="match status" value="1"/>
</dbReference>
<dbReference type="InterPro" id="IPR000160">
    <property type="entry name" value="GGDEF_dom"/>
</dbReference>
<dbReference type="Proteomes" id="UP000001730">
    <property type="component" value="Chromosome 1"/>
</dbReference>
<dbReference type="KEGG" id="vsa:VSAL_I1977"/>
<dbReference type="InterPro" id="IPR050469">
    <property type="entry name" value="Diguanylate_Cyclase"/>
</dbReference>
<feature type="transmembrane region" description="Helical" evidence="5">
    <location>
        <begin position="187"/>
        <end position="208"/>
    </location>
</feature>
<keyword evidence="8" id="KW-1185">Reference proteome</keyword>
<gene>
    <name evidence="7" type="ordered locus">VSAL_I1977</name>
</gene>
<keyword evidence="4" id="KW-0175">Coiled coil</keyword>
<feature type="coiled-coil region" evidence="4">
    <location>
        <begin position="214"/>
        <end position="241"/>
    </location>
</feature>